<dbReference type="EMBL" id="BQKI01000075">
    <property type="protein sequence ID" value="GJN21159.1"/>
    <property type="molecule type" value="Genomic_DNA"/>
</dbReference>
<sequence>MSGDVTASGTPTSLMENVSKKESETDKSAPRRHRKAGLKFAPKAIAKNAPVIIPKVELNEESKLAAIDKQLLLKLRTLKSTDALGSRPKAEKKETPVQVAFGPADPSVLRTFSARRNSSSDVPAAKLPKKHDDPWDYTSTNYPVTLPLLQRRPYSRDPDLDEDEFGQSSSKAHDGELTAAEELGLMLRMDEPQLLFFQLPRSLPLQRQPDQVDEADTDTSVDVNAKSEGDNRKRRHYPIHGCKLRELPGGLMGKILVYKSGKVKMKLGDAHFDVSAGSNCSFAQEAVAIDTREKHCSSLGEVGKCAIVTPDIDYLLGCIKME</sequence>
<dbReference type="AlphaFoldDB" id="A0AAV5EDH9"/>
<dbReference type="Proteomes" id="UP001054889">
    <property type="component" value="Unassembled WGS sequence"/>
</dbReference>
<name>A0AAV5EDH9_ELECO</name>
<evidence type="ECO:0000313" key="3">
    <source>
        <dbReference type="Proteomes" id="UP001054889"/>
    </source>
</evidence>
<evidence type="ECO:0000256" key="1">
    <source>
        <dbReference type="SAM" id="MobiDB-lite"/>
    </source>
</evidence>
<gene>
    <name evidence="2" type="primary">gb08612</name>
    <name evidence="2" type="ORF">PR202_gb08612</name>
</gene>
<protein>
    <submittedName>
        <fullName evidence="2">Uncharacterized protein</fullName>
    </submittedName>
</protein>
<dbReference type="GO" id="GO:0005666">
    <property type="term" value="C:RNA polymerase III complex"/>
    <property type="evidence" value="ECO:0007669"/>
    <property type="project" value="InterPro"/>
</dbReference>
<comment type="caution">
    <text evidence="2">The sequence shown here is derived from an EMBL/GenBank/DDBJ whole genome shotgun (WGS) entry which is preliminary data.</text>
</comment>
<evidence type="ECO:0000313" key="2">
    <source>
        <dbReference type="EMBL" id="GJN21159.1"/>
    </source>
</evidence>
<dbReference type="GO" id="GO:0003677">
    <property type="term" value="F:DNA binding"/>
    <property type="evidence" value="ECO:0007669"/>
    <property type="project" value="InterPro"/>
</dbReference>
<dbReference type="PANTHER" id="PTHR13408">
    <property type="entry name" value="DNA-DIRECTED RNA POLYMERASE III"/>
    <property type="match status" value="1"/>
</dbReference>
<proteinExistence type="predicted"/>
<dbReference type="GO" id="GO:0042797">
    <property type="term" value="P:tRNA transcription by RNA polymerase III"/>
    <property type="evidence" value="ECO:0007669"/>
    <property type="project" value="TreeGrafter"/>
</dbReference>
<organism evidence="2 3">
    <name type="scientific">Eleusine coracana subsp. coracana</name>
    <dbReference type="NCBI Taxonomy" id="191504"/>
    <lineage>
        <taxon>Eukaryota</taxon>
        <taxon>Viridiplantae</taxon>
        <taxon>Streptophyta</taxon>
        <taxon>Embryophyta</taxon>
        <taxon>Tracheophyta</taxon>
        <taxon>Spermatophyta</taxon>
        <taxon>Magnoliopsida</taxon>
        <taxon>Liliopsida</taxon>
        <taxon>Poales</taxon>
        <taxon>Poaceae</taxon>
        <taxon>PACMAD clade</taxon>
        <taxon>Chloridoideae</taxon>
        <taxon>Cynodonteae</taxon>
        <taxon>Eleusininae</taxon>
        <taxon>Eleusine</taxon>
    </lineage>
</organism>
<keyword evidence="3" id="KW-1185">Reference proteome</keyword>
<accession>A0AAV5EDH9</accession>
<reference evidence="2" key="1">
    <citation type="journal article" date="2018" name="DNA Res.">
        <title>Multiple hybrid de novo genome assembly of finger millet, an orphan allotetraploid crop.</title>
        <authorList>
            <person name="Hatakeyama M."/>
            <person name="Aluri S."/>
            <person name="Balachadran M.T."/>
            <person name="Sivarajan S.R."/>
            <person name="Patrignani A."/>
            <person name="Gruter S."/>
            <person name="Poveda L."/>
            <person name="Shimizu-Inatsugi R."/>
            <person name="Baeten J."/>
            <person name="Francoijs K.J."/>
            <person name="Nataraja K.N."/>
            <person name="Reddy Y.A.N."/>
            <person name="Phadnis S."/>
            <person name="Ravikumar R.L."/>
            <person name="Schlapbach R."/>
            <person name="Sreeman S.M."/>
            <person name="Shimizu K.K."/>
        </authorList>
    </citation>
    <scope>NUCLEOTIDE SEQUENCE</scope>
</reference>
<feature type="region of interest" description="Disordered" evidence="1">
    <location>
        <begin position="1"/>
        <end position="41"/>
    </location>
</feature>
<feature type="compositionally biased region" description="Polar residues" evidence="1">
    <location>
        <begin position="1"/>
        <end position="16"/>
    </location>
</feature>
<reference evidence="2" key="2">
    <citation type="submission" date="2021-12" db="EMBL/GenBank/DDBJ databases">
        <title>Resequencing data analysis of finger millet.</title>
        <authorList>
            <person name="Hatakeyama M."/>
            <person name="Aluri S."/>
            <person name="Balachadran M.T."/>
            <person name="Sivarajan S.R."/>
            <person name="Poveda L."/>
            <person name="Shimizu-Inatsugi R."/>
            <person name="Schlapbach R."/>
            <person name="Sreeman S.M."/>
            <person name="Shimizu K.K."/>
        </authorList>
    </citation>
    <scope>NUCLEOTIDE SEQUENCE</scope>
</reference>
<dbReference type="InterPro" id="IPR007811">
    <property type="entry name" value="RPC4"/>
</dbReference>
<feature type="region of interest" description="Disordered" evidence="1">
    <location>
        <begin position="115"/>
        <end position="175"/>
    </location>
</feature>
<feature type="region of interest" description="Disordered" evidence="1">
    <location>
        <begin position="207"/>
        <end position="234"/>
    </location>
</feature>
<dbReference type="PANTHER" id="PTHR13408:SF9">
    <property type="entry name" value="DNA-DIRECTED RNA POLYMERASE III SUBUNIT RPC4"/>
    <property type="match status" value="1"/>
</dbReference>
<dbReference type="Pfam" id="PF05132">
    <property type="entry name" value="RNA_pol_Rpc4"/>
    <property type="match status" value="1"/>
</dbReference>
<feature type="compositionally biased region" description="Basic and acidic residues" evidence="1">
    <location>
        <begin position="18"/>
        <end position="29"/>
    </location>
</feature>